<evidence type="ECO:0000256" key="8">
    <source>
        <dbReference type="ARBA" id="ARBA00023160"/>
    </source>
</evidence>
<dbReference type="AlphaFoldDB" id="A0A158J6M5"/>
<dbReference type="InterPro" id="IPR011032">
    <property type="entry name" value="GroES-like_sf"/>
</dbReference>
<keyword evidence="4" id="KW-0521">NADP</keyword>
<organism evidence="11 12">
    <name type="scientific">Caballeronia udeis</name>
    <dbReference type="NCBI Taxonomy" id="1232866"/>
    <lineage>
        <taxon>Bacteria</taxon>
        <taxon>Pseudomonadati</taxon>
        <taxon>Pseudomonadota</taxon>
        <taxon>Betaproteobacteria</taxon>
        <taxon>Burkholderiales</taxon>
        <taxon>Burkholderiaceae</taxon>
        <taxon>Caballeronia</taxon>
    </lineage>
</organism>
<evidence type="ECO:0000256" key="7">
    <source>
        <dbReference type="ARBA" id="ARBA00023098"/>
    </source>
</evidence>
<dbReference type="InterPro" id="IPR020843">
    <property type="entry name" value="ER"/>
</dbReference>
<evidence type="ECO:0000259" key="10">
    <source>
        <dbReference type="SMART" id="SM00829"/>
    </source>
</evidence>
<keyword evidence="3" id="KW-0276">Fatty acid metabolism</keyword>
<dbReference type="CDD" id="cd05282">
    <property type="entry name" value="ETR_like"/>
    <property type="match status" value="1"/>
</dbReference>
<comment type="similarity">
    <text evidence="1">Belongs to the zinc-containing alcohol dehydrogenase family. Quinone oxidoreductase subfamily.</text>
</comment>
<name>A0A158J6M5_9BURK</name>
<evidence type="ECO:0000256" key="9">
    <source>
        <dbReference type="ARBA" id="ARBA00038963"/>
    </source>
</evidence>
<dbReference type="SMART" id="SM00829">
    <property type="entry name" value="PKS_ER"/>
    <property type="match status" value="1"/>
</dbReference>
<dbReference type="EC" id="1.3.1.104" evidence="9"/>
<dbReference type="Gene3D" id="3.90.180.10">
    <property type="entry name" value="Medium-chain alcohol dehydrogenases, catalytic domain"/>
    <property type="match status" value="1"/>
</dbReference>
<keyword evidence="7" id="KW-0443">Lipid metabolism</keyword>
<evidence type="ECO:0000256" key="1">
    <source>
        <dbReference type="ARBA" id="ARBA00010371"/>
    </source>
</evidence>
<dbReference type="Pfam" id="PF00107">
    <property type="entry name" value="ADH_zinc_N"/>
    <property type="match status" value="1"/>
</dbReference>
<feature type="domain" description="Enoyl reductase (ER)" evidence="10">
    <location>
        <begin position="11"/>
        <end position="319"/>
    </location>
</feature>
<dbReference type="InterPro" id="IPR013154">
    <property type="entry name" value="ADH-like_N"/>
</dbReference>
<reference evidence="11 12" key="1">
    <citation type="submission" date="2016-01" db="EMBL/GenBank/DDBJ databases">
        <authorList>
            <person name="Oliw E.H."/>
        </authorList>
    </citation>
    <scope>NUCLEOTIDE SEQUENCE [LARGE SCALE GENOMIC DNA]</scope>
    <source>
        <strain evidence="11">LMG 27134</strain>
    </source>
</reference>
<sequence>MRAIQNTAFGDPVETLKLVDLPEPANPGPDEVLIAMEYAPINGNDLAVITNRFAYSTPLPSIVGNEGVGRVLQAGSNVSNVKVGDRVLPPLYALTWRERLVIPAKGLIALPANVDPRQLAMLRINPPTAVLLLGRFVDLKEGDWIVQNAANSGIGRTVIALAKKRGLRTINFVRRSELVKELEAAGGDVVLVDEPGAIDKAKAAVGPGNVRLAIDGLSGSAAVRLIDVLSQNGTLVSYAFTSGELVTPLKVVDLHLRGIVVRGIYIDLPEYLPYIMDAIKESAELMARGELDLPVAAVYPLADYQKAVAHAIKGGKVLLDLRSSN</sequence>
<keyword evidence="6" id="KW-0560">Oxidoreductase</keyword>
<dbReference type="GO" id="GO:0006633">
    <property type="term" value="P:fatty acid biosynthetic process"/>
    <property type="evidence" value="ECO:0007669"/>
    <property type="project" value="UniProtKB-KW"/>
</dbReference>
<keyword evidence="8" id="KW-0275">Fatty acid biosynthesis</keyword>
<evidence type="ECO:0000313" key="12">
    <source>
        <dbReference type="Proteomes" id="UP000054683"/>
    </source>
</evidence>
<dbReference type="GO" id="GO:0141148">
    <property type="term" value="F:enoyl-[acyl-carrier-protein] reductase (NADPH) activity"/>
    <property type="evidence" value="ECO:0007669"/>
    <property type="project" value="UniProtKB-EC"/>
</dbReference>
<evidence type="ECO:0000256" key="3">
    <source>
        <dbReference type="ARBA" id="ARBA00022832"/>
    </source>
</evidence>
<dbReference type="SUPFAM" id="SSF50129">
    <property type="entry name" value="GroES-like"/>
    <property type="match status" value="1"/>
</dbReference>
<dbReference type="EMBL" id="FCOK02000072">
    <property type="protein sequence ID" value="SAL63980.1"/>
    <property type="molecule type" value="Genomic_DNA"/>
</dbReference>
<evidence type="ECO:0000256" key="4">
    <source>
        <dbReference type="ARBA" id="ARBA00022857"/>
    </source>
</evidence>
<dbReference type="Gene3D" id="3.40.50.720">
    <property type="entry name" value="NAD(P)-binding Rossmann-like Domain"/>
    <property type="match status" value="1"/>
</dbReference>
<dbReference type="PANTHER" id="PTHR43981:SF1">
    <property type="entry name" value="ENOYL-[ACYL-CARRIER-PROTEIN] REDUCTASE, MITOCHONDRIAL"/>
    <property type="match status" value="1"/>
</dbReference>
<gene>
    <name evidence="11" type="ORF">AWB69_07189</name>
</gene>
<evidence type="ECO:0000313" key="11">
    <source>
        <dbReference type="EMBL" id="SAL63980.1"/>
    </source>
</evidence>
<keyword evidence="5" id="KW-0809">Transit peptide</keyword>
<dbReference type="InterPro" id="IPR051034">
    <property type="entry name" value="Mito_Enoyl-ACP_Reductase"/>
</dbReference>
<evidence type="ECO:0000256" key="6">
    <source>
        <dbReference type="ARBA" id="ARBA00023002"/>
    </source>
</evidence>
<dbReference type="SUPFAM" id="SSF51735">
    <property type="entry name" value="NAD(P)-binding Rossmann-fold domains"/>
    <property type="match status" value="1"/>
</dbReference>
<dbReference type="InterPro" id="IPR036291">
    <property type="entry name" value="NAD(P)-bd_dom_sf"/>
</dbReference>
<dbReference type="Pfam" id="PF08240">
    <property type="entry name" value="ADH_N"/>
    <property type="match status" value="1"/>
</dbReference>
<dbReference type="Proteomes" id="UP000054683">
    <property type="component" value="Unassembled WGS sequence"/>
</dbReference>
<keyword evidence="2" id="KW-0444">Lipid biosynthesis</keyword>
<evidence type="ECO:0000256" key="2">
    <source>
        <dbReference type="ARBA" id="ARBA00022516"/>
    </source>
</evidence>
<dbReference type="InterPro" id="IPR013149">
    <property type="entry name" value="ADH-like_C"/>
</dbReference>
<proteinExistence type="inferred from homology"/>
<protein>
    <recommendedName>
        <fullName evidence="9">enoyl-[acyl-carrier-protein] reductase</fullName>
        <ecNumber evidence="9">1.3.1.104</ecNumber>
    </recommendedName>
</protein>
<dbReference type="PANTHER" id="PTHR43981">
    <property type="entry name" value="ENOYL-[ACYL-CARRIER-PROTEIN] REDUCTASE, MITOCHONDRIAL"/>
    <property type="match status" value="1"/>
</dbReference>
<evidence type="ECO:0000256" key="5">
    <source>
        <dbReference type="ARBA" id="ARBA00022946"/>
    </source>
</evidence>
<dbReference type="RefSeq" id="WP_062091380.1">
    <property type="nucleotide sequence ID" value="NZ_FCOK02000072.1"/>
</dbReference>
<dbReference type="OrthoDB" id="9788224at2"/>
<accession>A0A158J6M5</accession>